<dbReference type="AlphaFoldDB" id="A0A2T2WI89"/>
<sequence length="155" mass="18196">MDLIAQLTQEHQDYVFKLSTLAEVIEGIRVNGRGDYFIDAMDKLLKPLTVELDDHARREEDFLFPRLLERAPDSPVPVMIEEHAEIREKSASFGRWYPLWREGDESAYQHWADAALDLRGKFSTHMQKENLILFPLARRVLRADEIRQLMTVDDR</sequence>
<reference evidence="2 3" key="1">
    <citation type="journal article" date="2014" name="BMC Genomics">
        <title>Comparison of environmental and isolate Sulfobacillus genomes reveals diverse carbon, sulfur, nitrogen, and hydrogen metabolisms.</title>
        <authorList>
            <person name="Justice N.B."/>
            <person name="Norman A."/>
            <person name="Brown C.T."/>
            <person name="Singh A."/>
            <person name="Thomas B.C."/>
            <person name="Banfield J.F."/>
        </authorList>
    </citation>
    <scope>NUCLEOTIDE SEQUENCE [LARGE SCALE GENOMIC DNA]</scope>
    <source>
        <strain evidence="2">AMDSBA3</strain>
    </source>
</reference>
<name>A0A2T2WI89_9FIRM</name>
<evidence type="ECO:0000259" key="1">
    <source>
        <dbReference type="Pfam" id="PF01814"/>
    </source>
</evidence>
<comment type="caution">
    <text evidence="2">The sequence shown here is derived from an EMBL/GenBank/DDBJ whole genome shotgun (WGS) entry which is preliminary data.</text>
</comment>
<proteinExistence type="predicted"/>
<organism evidence="2 3">
    <name type="scientific">Sulfobacillus acidophilus</name>
    <dbReference type="NCBI Taxonomy" id="53633"/>
    <lineage>
        <taxon>Bacteria</taxon>
        <taxon>Bacillati</taxon>
        <taxon>Bacillota</taxon>
        <taxon>Clostridia</taxon>
        <taxon>Eubacteriales</taxon>
        <taxon>Clostridiales Family XVII. Incertae Sedis</taxon>
        <taxon>Sulfobacillus</taxon>
    </lineage>
</organism>
<feature type="domain" description="Hemerythrin-like" evidence="1">
    <location>
        <begin position="3"/>
        <end position="137"/>
    </location>
</feature>
<accession>A0A2T2WI89</accession>
<evidence type="ECO:0000313" key="3">
    <source>
        <dbReference type="Proteomes" id="UP000241848"/>
    </source>
</evidence>
<dbReference type="Proteomes" id="UP000241848">
    <property type="component" value="Unassembled WGS sequence"/>
</dbReference>
<gene>
    <name evidence="2" type="ORF">C7B45_08715</name>
</gene>
<dbReference type="PANTHER" id="PTHR39966:SF1">
    <property type="entry name" value="HEMERYTHRIN-LIKE DOMAIN-CONTAINING PROTEIN"/>
    <property type="match status" value="1"/>
</dbReference>
<dbReference type="PANTHER" id="PTHR39966">
    <property type="entry name" value="BLL2471 PROTEIN-RELATED"/>
    <property type="match status" value="1"/>
</dbReference>
<dbReference type="GO" id="GO:0005886">
    <property type="term" value="C:plasma membrane"/>
    <property type="evidence" value="ECO:0007669"/>
    <property type="project" value="TreeGrafter"/>
</dbReference>
<evidence type="ECO:0000313" key="2">
    <source>
        <dbReference type="EMBL" id="PSR21962.1"/>
    </source>
</evidence>
<dbReference type="EMBL" id="PXYV01000024">
    <property type="protein sequence ID" value="PSR21962.1"/>
    <property type="molecule type" value="Genomic_DNA"/>
</dbReference>
<dbReference type="InterPro" id="IPR012312">
    <property type="entry name" value="Hemerythrin-like"/>
</dbReference>
<protein>
    <submittedName>
        <fullName evidence="2">Hemerythrin</fullName>
    </submittedName>
</protein>
<dbReference type="Pfam" id="PF01814">
    <property type="entry name" value="Hemerythrin"/>
    <property type="match status" value="1"/>
</dbReference>
<dbReference type="Gene3D" id="1.20.120.520">
    <property type="entry name" value="nmb1532 protein domain like"/>
    <property type="match status" value="1"/>
</dbReference>